<keyword evidence="3" id="KW-1185">Reference proteome</keyword>
<evidence type="ECO:0000256" key="1">
    <source>
        <dbReference type="SAM" id="Phobius"/>
    </source>
</evidence>
<keyword evidence="1" id="KW-1133">Transmembrane helix</keyword>
<feature type="transmembrane region" description="Helical" evidence="1">
    <location>
        <begin position="31"/>
        <end position="58"/>
    </location>
</feature>
<feature type="transmembrane region" description="Helical" evidence="1">
    <location>
        <begin position="70"/>
        <end position="91"/>
    </location>
</feature>
<dbReference type="PANTHER" id="PTHR37946">
    <property type="entry name" value="SLL1969 PROTEIN"/>
    <property type="match status" value="1"/>
</dbReference>
<dbReference type="PANTHER" id="PTHR37946:SF1">
    <property type="entry name" value="SLL1969 PROTEIN"/>
    <property type="match status" value="1"/>
</dbReference>
<name>A0A080M355_9PROT</name>
<keyword evidence="2" id="KW-0378">Hydrolase</keyword>
<dbReference type="STRING" id="1453999.AW06_003253"/>
<dbReference type="Gene3D" id="3.40.50.1820">
    <property type="entry name" value="alpha/beta hydrolase"/>
    <property type="match status" value="1"/>
</dbReference>
<dbReference type="SUPFAM" id="SSF53474">
    <property type="entry name" value="alpha/beta-Hydrolases"/>
    <property type="match status" value="1"/>
</dbReference>
<evidence type="ECO:0000313" key="2">
    <source>
        <dbReference type="EMBL" id="KFB75712.1"/>
    </source>
</evidence>
<keyword evidence="1" id="KW-0812">Transmembrane</keyword>
<organism evidence="2 3">
    <name type="scientific">Candidatus Accumulibacter cognatus</name>
    <dbReference type="NCBI Taxonomy" id="2954383"/>
    <lineage>
        <taxon>Bacteria</taxon>
        <taxon>Pseudomonadati</taxon>
        <taxon>Pseudomonadota</taxon>
        <taxon>Betaproteobacteria</taxon>
        <taxon>Candidatus Accumulibacter</taxon>
    </lineage>
</organism>
<sequence length="312" mass="33950">MLARALRLALLIEVALYVAIARYGCAASPSATALLALAGVFSLRAVLIMLTYGYAWAYRSPAPRLSVRQTLLMVLGEYAAMLLSFIVIFPFERWWMGTDRLRAGIANVAGAPGRRLPVLLVHGYFCSRAAWWWLRRRLEAAGWTVATISLEPIHGSIEDYVLPLAGRIDAVLAETGAERVLLAGHSMGGLVARAYLQRCGHARVAGLVTLGTPHQGSHLASIGPGKNARQMRPGNPWLQNLANPAAVLDTLAIYSPHDNFVMPQSNSQLSGTANYPIDGLGHLAMLYSPRVAQALLSTFDRMDTRSRQVPRV</sequence>
<gene>
    <name evidence="2" type="primary">estB_2</name>
    <name evidence="2" type="ORF">AW06_003253</name>
</gene>
<dbReference type="RefSeq" id="WP_273704731.1">
    <property type="nucleotide sequence ID" value="NZ_JDST02000077.1"/>
</dbReference>
<protein>
    <submittedName>
        <fullName evidence="2">Extracellular esterase EstB</fullName>
        <ecNumber evidence="2">3.1.1.3</ecNumber>
    </submittedName>
</protein>
<reference evidence="2" key="1">
    <citation type="submission" date="2014-02" db="EMBL/GenBank/DDBJ databases">
        <title>Expanding our view of genomic diversity in Candidatus Accumulibacter clades.</title>
        <authorList>
            <person name="Skennerton C.T."/>
            <person name="Barr J.J."/>
            <person name="Slater F.R."/>
            <person name="Bond P.L."/>
            <person name="Tyson G.W."/>
        </authorList>
    </citation>
    <scope>NUCLEOTIDE SEQUENCE [LARGE SCALE GENOMIC DNA]</scope>
</reference>
<dbReference type="EC" id="3.1.1.3" evidence="2"/>
<dbReference type="InterPro" id="IPR029058">
    <property type="entry name" value="AB_hydrolase_fold"/>
</dbReference>
<dbReference type="GO" id="GO:0004806">
    <property type="term" value="F:triacylglycerol lipase activity"/>
    <property type="evidence" value="ECO:0007669"/>
    <property type="project" value="UniProtKB-EC"/>
</dbReference>
<dbReference type="Pfam" id="PF02089">
    <property type="entry name" value="Palm_thioest"/>
    <property type="match status" value="1"/>
</dbReference>
<evidence type="ECO:0000313" key="3">
    <source>
        <dbReference type="Proteomes" id="UP000021315"/>
    </source>
</evidence>
<comment type="caution">
    <text evidence="2">The sequence shown here is derived from an EMBL/GenBank/DDBJ whole genome shotgun (WGS) entry which is preliminary data.</text>
</comment>
<dbReference type="EMBL" id="JDST02000077">
    <property type="protein sequence ID" value="KFB75712.1"/>
    <property type="molecule type" value="Genomic_DNA"/>
</dbReference>
<keyword evidence="1" id="KW-0472">Membrane</keyword>
<accession>A0A080M355</accession>
<dbReference type="AlphaFoldDB" id="A0A080M355"/>
<dbReference type="Proteomes" id="UP000021315">
    <property type="component" value="Unassembled WGS sequence"/>
</dbReference>
<proteinExistence type="predicted"/>